<comment type="caution">
    <text evidence="2">The sequence shown here is derived from an EMBL/GenBank/DDBJ whole genome shotgun (WGS) entry which is preliminary data.</text>
</comment>
<reference evidence="3" key="2">
    <citation type="submission" date="2015-07" db="EMBL/GenBank/DDBJ databases">
        <title>Contrasting host-pathogen interactions and genome evolution in two generalist and specialist microsporidian pathogens of mosquitoes.</title>
        <authorList>
            <consortium name="The Broad Institute Genomics Platform"/>
            <consortium name="The Broad Institute Genome Sequencing Center for Infectious Disease"/>
            <person name="Cuomo C.A."/>
            <person name="Sanscrainte N.D."/>
            <person name="Goldberg J.M."/>
            <person name="Heiman D."/>
            <person name="Young S."/>
            <person name="Zeng Q."/>
            <person name="Becnel J.J."/>
            <person name="Birren B.W."/>
        </authorList>
    </citation>
    <scope>NUCLEOTIDE SEQUENCE [LARGE SCALE GENOMIC DNA]</scope>
    <source>
        <strain evidence="3">USNM 41457</strain>
    </source>
</reference>
<organism evidence="2 3">
    <name type="scientific">Edhazardia aedis (strain USNM 41457)</name>
    <name type="common">Microsporidian parasite</name>
    <dbReference type="NCBI Taxonomy" id="1003232"/>
    <lineage>
        <taxon>Eukaryota</taxon>
        <taxon>Fungi</taxon>
        <taxon>Fungi incertae sedis</taxon>
        <taxon>Microsporidia</taxon>
        <taxon>Edhazardia</taxon>
    </lineage>
</organism>
<reference evidence="2 3" key="1">
    <citation type="submission" date="2011-08" db="EMBL/GenBank/DDBJ databases">
        <authorList>
            <person name="Liu Z.J."/>
            <person name="Shi F.L."/>
            <person name="Lu J.Q."/>
            <person name="Li M."/>
            <person name="Wang Z.L."/>
        </authorList>
    </citation>
    <scope>NUCLEOTIDE SEQUENCE [LARGE SCALE GENOMIC DNA]</scope>
    <source>
        <strain evidence="2 3">USNM 41457</strain>
    </source>
</reference>
<accession>J9DPZ6</accession>
<feature type="chain" id="PRO_5003821770" evidence="1">
    <location>
        <begin position="19"/>
        <end position="304"/>
    </location>
</feature>
<sequence length="304" mass="35657">MKYSFLLTVLAHLLKINASNNVDTESLSENELLYSDEECSYIDEEISELTKWKKKILDTDDQNCNYKQWFEKTLENLNLQKQEKSPSKCQDVNLTQDIYLESQIETQTSLNADQKKSCADGSLILKFNDCYFQKMFACEILTCEIFDTFEKANIRLLRNKENNSTLDILLNTSKNFNDVFYTRLNNHKNIISLDEAKAIYTDVVEALKKMDLFCQEESKRIEALLLPCLERERENHLFHVFATHAFIIQLEFLQEEFSKKSEPKDTQDVKVDVNVDFPKLSLKKKLLKILKLKLKIRSRLTSMI</sequence>
<dbReference type="AlphaFoldDB" id="J9DPZ6"/>
<gene>
    <name evidence="2" type="ORF">EDEG_01172</name>
</gene>
<dbReference type="EMBL" id="AFBI03000016">
    <property type="protein sequence ID" value="EJW04620.1"/>
    <property type="molecule type" value="Genomic_DNA"/>
</dbReference>
<dbReference type="InParanoid" id="J9DPZ6"/>
<dbReference type="HOGENOM" id="CLU_915351_0_0_1"/>
<keyword evidence="1" id="KW-0732">Signal</keyword>
<keyword evidence="3" id="KW-1185">Reference proteome</keyword>
<protein>
    <submittedName>
        <fullName evidence="2">Uncharacterized protein</fullName>
    </submittedName>
</protein>
<dbReference type="Proteomes" id="UP000003163">
    <property type="component" value="Unassembled WGS sequence"/>
</dbReference>
<evidence type="ECO:0000313" key="2">
    <source>
        <dbReference type="EMBL" id="EJW04620.1"/>
    </source>
</evidence>
<feature type="signal peptide" evidence="1">
    <location>
        <begin position="1"/>
        <end position="18"/>
    </location>
</feature>
<name>J9DPZ6_EDHAE</name>
<dbReference type="VEuPathDB" id="MicrosporidiaDB:EDEG_01172"/>
<evidence type="ECO:0000256" key="1">
    <source>
        <dbReference type="SAM" id="SignalP"/>
    </source>
</evidence>
<proteinExistence type="predicted"/>
<evidence type="ECO:0000313" key="3">
    <source>
        <dbReference type="Proteomes" id="UP000003163"/>
    </source>
</evidence>